<keyword evidence="6" id="KW-1185">Reference proteome</keyword>
<keyword evidence="2" id="KW-0812">Transmembrane</keyword>
<keyword evidence="2" id="KW-1133">Transmembrane helix</keyword>
<dbReference type="Gene3D" id="3.40.50.410">
    <property type="entry name" value="von Willebrand factor, type A domain"/>
    <property type="match status" value="1"/>
</dbReference>
<dbReference type="Pfam" id="PF13519">
    <property type="entry name" value="VWA_2"/>
    <property type="match status" value="1"/>
</dbReference>
<sequence>MKNVRVHAFKLLIGFFATFFLLAQSLAGFSTPVHAQPSEDPSQDSGDSQQSGGSDLGSAKPLPEQFSACAAAGGNIDVLILVDESGSLVDSDPNNARVTSGLHLVSRMSKLTKSGNLSVAVSGFGHEYSTVRDWQEVKNDGDVESLRGAINDLSNRTNGIDTDYWTAMDEARKQLANRAHERGSDAKSCQAIIWFSDGELDYEVRKGNMASKYGETKPFAPDISLKTEDGAKKVEEKAREDICRSGGLADQLRSSRVAMFGVGLGSKDGKEFDLMRSIATGKDSGGKSCGDLTDPVPGEFYLASDIDSLLIAFDSISGLGQKPITNDHGVCVKDFCQDEAHTFVLDNTTLDVDGFATATADGLRAALQGPDGKIVDLKKDAKNEKTEVSGVPLTYSWETGRSLSFRLDGTSKGKIGDKGPWVGVWRLAFIADEGADSQAKSKSNLHITPGIVPAWPGKDNADVRAGSTLNDVTFALHDREGNDVPVDSITSTGKFTATFTDSAGKQSTLTDTSTFGDITKPFNWDLGSAPTGGGTLNLSLELTTASAKDSDGNDVQGTKLSPATVALPVTVQPPLDYPTVPTKVDFGEAKGKIDLNSVLKLGGKGCAWVEPDSTEVIASPAGLDKVQVSSDASSKDNCVKAGEDLGLTLASDQQGNGAINGTFVVASAPENGQGEPVKTKVEFTASAVKPLNTLNFVTTLIIALLLGPGIPLLILYFVKWRGAKIPSQPLVAVRAQIEKTSTGVTRDGSRFAFNQGDMRNTVMIGSGGSRQIDAAGVTLKTKMGGSPLGPGFVVAEVPMSVSKHDPARIPARLPLAVHNHWLVMRSEGMNENQAEIVVLLAGNIDEKQREKMEDEIAREAGDLMDRLPFTGAQAPAGHDSPFGGPSEPQANPFAEADAPSPAPSSPFGGPGSAGPGSAPQSQPPAGPPPAGPGSQPPAGPGAQPPAGPGVPPSGPPPTGPGFPGPGGGPGAPGPDTSGPGGPGQAPNNPFQNGPGQPGPGHSGPGQSGPGQPGQNPFSFGQ</sequence>
<feature type="compositionally biased region" description="Low complexity" evidence="1">
    <location>
        <begin position="36"/>
        <end position="58"/>
    </location>
</feature>
<feature type="region of interest" description="Disordered" evidence="1">
    <location>
        <begin position="33"/>
        <end position="59"/>
    </location>
</feature>
<evidence type="ECO:0000256" key="2">
    <source>
        <dbReference type="SAM" id="Phobius"/>
    </source>
</evidence>
<dbReference type="SUPFAM" id="SSF53300">
    <property type="entry name" value="vWA-like"/>
    <property type="match status" value="1"/>
</dbReference>
<feature type="compositionally biased region" description="Low complexity" evidence="1">
    <location>
        <begin position="984"/>
        <end position="994"/>
    </location>
</feature>
<dbReference type="SMART" id="SM00327">
    <property type="entry name" value="VWA"/>
    <property type="match status" value="1"/>
</dbReference>
<dbReference type="PROSITE" id="PS50234">
    <property type="entry name" value="VWFA"/>
    <property type="match status" value="1"/>
</dbReference>
<evidence type="ECO:0000256" key="1">
    <source>
        <dbReference type="SAM" id="MobiDB-lite"/>
    </source>
</evidence>
<reference evidence="5 6" key="1">
    <citation type="submission" date="2010-04" db="EMBL/GenBank/DDBJ databases">
        <authorList>
            <person name="Qin X."/>
            <person name="Bachman B."/>
            <person name="Battles P."/>
            <person name="Bell A."/>
            <person name="Bess C."/>
            <person name="Bickham C."/>
            <person name="Chaboub L."/>
            <person name="Chen D."/>
            <person name="Coyle M."/>
            <person name="Deiros D.R."/>
            <person name="Dinh H."/>
            <person name="Forbes L."/>
            <person name="Fowler G."/>
            <person name="Francisco L."/>
            <person name="Fu Q."/>
            <person name="Gubbala S."/>
            <person name="Hale W."/>
            <person name="Han Y."/>
            <person name="Hemphill L."/>
            <person name="Highlander S.K."/>
            <person name="Hirani K."/>
            <person name="Hogues M."/>
            <person name="Jackson L."/>
            <person name="Jakkamsetti A."/>
            <person name="Javaid M."/>
            <person name="Jiang H."/>
            <person name="Korchina V."/>
            <person name="Kovar C."/>
            <person name="Lara F."/>
            <person name="Lee S."/>
            <person name="Mata R."/>
            <person name="Mathew T."/>
            <person name="Moen C."/>
            <person name="Morales K."/>
            <person name="Munidasa M."/>
            <person name="Nazareth L."/>
            <person name="Ngo R."/>
            <person name="Nguyen L."/>
            <person name="Okwuonu G."/>
            <person name="Ongeri F."/>
            <person name="Patil S."/>
            <person name="Petrosino J."/>
            <person name="Pham C."/>
            <person name="Pham P."/>
            <person name="Pu L.-L."/>
            <person name="Puazo M."/>
            <person name="Raj R."/>
            <person name="Reid J."/>
            <person name="Rouhana J."/>
            <person name="Saada N."/>
            <person name="Shang Y."/>
            <person name="Simmons D."/>
            <person name="Thornton R."/>
            <person name="Warren J."/>
            <person name="Weissenberger G."/>
            <person name="Zhang J."/>
            <person name="Zhang L."/>
            <person name="Zhou C."/>
            <person name="Zhu D."/>
            <person name="Muzny D."/>
            <person name="Worley K."/>
            <person name="Gibbs R."/>
        </authorList>
    </citation>
    <scope>NUCLEOTIDE SEQUENCE [LARGE SCALE GENOMIC DNA]</scope>
    <source>
        <strain evidence="5 6">ATCC 49030</strain>
    </source>
</reference>
<name>D4YLX6_9MICO</name>
<dbReference type="CDD" id="cd00198">
    <property type="entry name" value="vWFA"/>
    <property type="match status" value="1"/>
</dbReference>
<feature type="compositionally biased region" description="Gly residues" evidence="1">
    <location>
        <begin position="998"/>
        <end position="1011"/>
    </location>
</feature>
<dbReference type="AlphaFoldDB" id="D4YLX6"/>
<feature type="transmembrane region" description="Helical" evidence="2">
    <location>
        <begin position="696"/>
        <end position="718"/>
    </location>
</feature>
<organism evidence="5 6">
    <name type="scientific">Brevibacterium mcbrellneri ATCC 49030</name>
    <dbReference type="NCBI Taxonomy" id="585530"/>
    <lineage>
        <taxon>Bacteria</taxon>
        <taxon>Bacillati</taxon>
        <taxon>Actinomycetota</taxon>
        <taxon>Actinomycetes</taxon>
        <taxon>Micrococcales</taxon>
        <taxon>Brevibacteriaceae</taxon>
        <taxon>Brevibacterium</taxon>
    </lineage>
</organism>
<comment type="caution">
    <text evidence="5">The sequence shown here is derived from an EMBL/GenBank/DDBJ whole genome shotgun (WGS) entry which is preliminary data.</text>
</comment>
<accession>D4YLX6</accession>
<evidence type="ECO:0000256" key="3">
    <source>
        <dbReference type="SAM" id="SignalP"/>
    </source>
</evidence>
<proteinExistence type="predicted"/>
<dbReference type="EMBL" id="ADNU01000023">
    <property type="protein sequence ID" value="EFG47859.1"/>
    <property type="molecule type" value="Genomic_DNA"/>
</dbReference>
<dbReference type="eggNOG" id="ENOG502Z9PW">
    <property type="taxonomic scope" value="Bacteria"/>
</dbReference>
<dbReference type="InterPro" id="IPR002035">
    <property type="entry name" value="VWF_A"/>
</dbReference>
<evidence type="ECO:0000313" key="5">
    <source>
        <dbReference type="EMBL" id="EFG47859.1"/>
    </source>
</evidence>
<keyword evidence="3" id="KW-0732">Signal</keyword>
<feature type="compositionally biased region" description="Low complexity" evidence="1">
    <location>
        <begin position="1012"/>
        <end position="1021"/>
    </location>
</feature>
<feature type="compositionally biased region" description="Pro residues" evidence="1">
    <location>
        <begin position="921"/>
        <end position="963"/>
    </location>
</feature>
<feature type="chain" id="PRO_5003067515" evidence="3">
    <location>
        <begin position="36"/>
        <end position="1021"/>
    </location>
</feature>
<protein>
    <submittedName>
        <fullName evidence="5">von Willebrand factor type A domain protein</fullName>
    </submittedName>
</protein>
<dbReference type="Proteomes" id="UP000005714">
    <property type="component" value="Unassembled WGS sequence"/>
</dbReference>
<feature type="domain" description="VWFA" evidence="4">
    <location>
        <begin position="77"/>
        <end position="316"/>
    </location>
</feature>
<feature type="region of interest" description="Disordered" evidence="1">
    <location>
        <begin position="868"/>
        <end position="1021"/>
    </location>
</feature>
<dbReference type="STRING" id="585530.HMPREF0183_0936"/>
<evidence type="ECO:0000313" key="6">
    <source>
        <dbReference type="Proteomes" id="UP000005714"/>
    </source>
</evidence>
<gene>
    <name evidence="5" type="ORF">HMPREF0183_0936</name>
</gene>
<keyword evidence="2" id="KW-0472">Membrane</keyword>
<dbReference type="InterPro" id="IPR036465">
    <property type="entry name" value="vWFA_dom_sf"/>
</dbReference>
<evidence type="ECO:0000259" key="4">
    <source>
        <dbReference type="PROSITE" id="PS50234"/>
    </source>
</evidence>
<feature type="signal peptide" evidence="3">
    <location>
        <begin position="1"/>
        <end position="35"/>
    </location>
</feature>